<feature type="domain" description="Helix-turn-helix" evidence="1">
    <location>
        <begin position="24"/>
        <end position="72"/>
    </location>
</feature>
<reference evidence="2" key="2">
    <citation type="submission" date="2020-02" db="EMBL/GenBank/DDBJ databases">
        <authorList>
            <consortium name="NCBI Pathogen Detection Project"/>
        </authorList>
    </citation>
    <scope>NUCLEOTIDE SEQUENCE</scope>
    <source>
        <strain evidence="2">MA.CK_00/00001968</strain>
    </source>
</reference>
<protein>
    <submittedName>
        <fullName evidence="2">Helix-turn-helix domain-containing protein</fullName>
    </submittedName>
</protein>
<sequence length="105" mass="12795">MLSPPNTGEKNMSDLPEYGYVQMKHLADYFKVSDQTIYRWIRRDEFPRPQYLSDGVSRFDVQDVREWIKKRREEWSERKDRRNCAYKQMVETRKRKAMEKGNQAA</sequence>
<proteinExistence type="predicted"/>
<dbReference type="AlphaFoldDB" id="A0A743P3V4"/>
<dbReference type="Gene3D" id="1.10.10.10">
    <property type="entry name" value="Winged helix-like DNA-binding domain superfamily/Winged helix DNA-binding domain"/>
    <property type="match status" value="1"/>
</dbReference>
<gene>
    <name evidence="2" type="ORF">G9F27_004709</name>
</gene>
<dbReference type="SUPFAM" id="SSF46955">
    <property type="entry name" value="Putative DNA-binding domain"/>
    <property type="match status" value="1"/>
</dbReference>
<evidence type="ECO:0000259" key="1">
    <source>
        <dbReference type="Pfam" id="PF12728"/>
    </source>
</evidence>
<name>A0A743P3V4_SALER</name>
<comment type="caution">
    <text evidence="2">The sequence shown here is derived from an EMBL/GenBank/DDBJ whole genome shotgun (WGS) entry which is preliminary data.</text>
</comment>
<reference evidence="2" key="1">
    <citation type="journal article" date="2018" name="Genome Biol.">
        <title>SKESA: strategic k-mer extension for scrupulous assemblies.</title>
        <authorList>
            <person name="Souvorov A."/>
            <person name="Agarwala R."/>
            <person name="Lipman D.J."/>
        </authorList>
    </citation>
    <scope>NUCLEOTIDE SEQUENCE</scope>
    <source>
        <strain evidence="2">MA.CK_00/00001968</strain>
    </source>
</reference>
<organism evidence="2">
    <name type="scientific">Salmonella enterica</name>
    <name type="common">Salmonella choleraesuis</name>
    <dbReference type="NCBI Taxonomy" id="28901"/>
    <lineage>
        <taxon>Bacteria</taxon>
        <taxon>Pseudomonadati</taxon>
        <taxon>Pseudomonadota</taxon>
        <taxon>Gammaproteobacteria</taxon>
        <taxon>Enterobacterales</taxon>
        <taxon>Enterobacteriaceae</taxon>
        <taxon>Salmonella</taxon>
    </lineage>
</organism>
<accession>A0A743P3V4</accession>
<dbReference type="InterPro" id="IPR041657">
    <property type="entry name" value="HTH_17"/>
</dbReference>
<dbReference type="InterPro" id="IPR009061">
    <property type="entry name" value="DNA-bd_dom_put_sf"/>
</dbReference>
<dbReference type="EMBL" id="DAAUQX010000062">
    <property type="protein sequence ID" value="HAF2130419.1"/>
    <property type="molecule type" value="Genomic_DNA"/>
</dbReference>
<evidence type="ECO:0000313" key="2">
    <source>
        <dbReference type="EMBL" id="HAF2130419.1"/>
    </source>
</evidence>
<dbReference type="InterPro" id="IPR036388">
    <property type="entry name" value="WH-like_DNA-bd_sf"/>
</dbReference>
<dbReference type="Pfam" id="PF12728">
    <property type="entry name" value="HTH_17"/>
    <property type="match status" value="1"/>
</dbReference>